<dbReference type="AlphaFoldDB" id="A0A0K0FZB0"/>
<keyword evidence="1" id="KW-1185">Reference proteome</keyword>
<dbReference type="SUPFAM" id="SSF53098">
    <property type="entry name" value="Ribonuclease H-like"/>
    <property type="match status" value="1"/>
</dbReference>
<sequence>MKHKEKRSPLILQPLTSAPLKKGFIDIRYNDHVNSFFIALKDSYSNYPFASWLSNLKSKSNVKFVMSVQHQVGALQHLQFDNQSCFTSQNT</sequence>
<name>A0A0K0FZB0_STRVS</name>
<dbReference type="Gene3D" id="3.30.420.10">
    <property type="entry name" value="Ribonuclease H-like superfamily/Ribonuclease H"/>
    <property type="match status" value="1"/>
</dbReference>
<evidence type="ECO:0000313" key="2">
    <source>
        <dbReference type="WBParaSite" id="SVE_1778700.1"/>
    </source>
</evidence>
<reference evidence="1" key="1">
    <citation type="submission" date="2014-07" db="EMBL/GenBank/DDBJ databases">
        <authorList>
            <person name="Martin A.A"/>
            <person name="De Silva N."/>
        </authorList>
    </citation>
    <scope>NUCLEOTIDE SEQUENCE</scope>
</reference>
<dbReference type="Proteomes" id="UP000035680">
    <property type="component" value="Unassembled WGS sequence"/>
</dbReference>
<organism evidence="1 2">
    <name type="scientific">Strongyloides venezuelensis</name>
    <name type="common">Threadworm</name>
    <dbReference type="NCBI Taxonomy" id="75913"/>
    <lineage>
        <taxon>Eukaryota</taxon>
        <taxon>Metazoa</taxon>
        <taxon>Ecdysozoa</taxon>
        <taxon>Nematoda</taxon>
        <taxon>Chromadorea</taxon>
        <taxon>Rhabditida</taxon>
        <taxon>Tylenchina</taxon>
        <taxon>Panagrolaimomorpha</taxon>
        <taxon>Strongyloidoidea</taxon>
        <taxon>Strongyloididae</taxon>
        <taxon>Strongyloides</taxon>
    </lineage>
</organism>
<dbReference type="GO" id="GO:0003676">
    <property type="term" value="F:nucleic acid binding"/>
    <property type="evidence" value="ECO:0007669"/>
    <property type="project" value="InterPro"/>
</dbReference>
<dbReference type="WBParaSite" id="SVE_1778700.1">
    <property type="protein sequence ID" value="SVE_1778700.1"/>
    <property type="gene ID" value="SVE_1778700"/>
</dbReference>
<protein>
    <submittedName>
        <fullName evidence="2">Integrase catalytic domain-containing protein</fullName>
    </submittedName>
</protein>
<accession>A0A0K0FZB0</accession>
<dbReference type="InterPro" id="IPR036397">
    <property type="entry name" value="RNaseH_sf"/>
</dbReference>
<reference evidence="2" key="2">
    <citation type="submission" date="2015-08" db="UniProtKB">
        <authorList>
            <consortium name="WormBaseParasite"/>
        </authorList>
    </citation>
    <scope>IDENTIFICATION</scope>
</reference>
<proteinExistence type="predicted"/>
<dbReference type="InterPro" id="IPR012337">
    <property type="entry name" value="RNaseH-like_sf"/>
</dbReference>
<evidence type="ECO:0000313" key="1">
    <source>
        <dbReference type="Proteomes" id="UP000035680"/>
    </source>
</evidence>